<evidence type="ECO:0000256" key="1">
    <source>
        <dbReference type="SAM" id="MobiDB-lite"/>
    </source>
</evidence>
<evidence type="ECO:0000313" key="2">
    <source>
        <dbReference type="EMBL" id="KAJ7713794.1"/>
    </source>
</evidence>
<feature type="region of interest" description="Disordered" evidence="1">
    <location>
        <begin position="1"/>
        <end position="21"/>
    </location>
</feature>
<dbReference type="EMBL" id="JARKIB010000335">
    <property type="protein sequence ID" value="KAJ7713794.1"/>
    <property type="molecule type" value="Genomic_DNA"/>
</dbReference>
<reference evidence="2" key="1">
    <citation type="submission" date="2023-03" db="EMBL/GenBank/DDBJ databases">
        <title>Massive genome expansion in bonnet fungi (Mycena s.s.) driven by repeated elements and novel gene families across ecological guilds.</title>
        <authorList>
            <consortium name="Lawrence Berkeley National Laboratory"/>
            <person name="Harder C.B."/>
            <person name="Miyauchi S."/>
            <person name="Viragh M."/>
            <person name="Kuo A."/>
            <person name="Thoen E."/>
            <person name="Andreopoulos B."/>
            <person name="Lu D."/>
            <person name="Skrede I."/>
            <person name="Drula E."/>
            <person name="Henrissat B."/>
            <person name="Morin E."/>
            <person name="Kohler A."/>
            <person name="Barry K."/>
            <person name="LaButti K."/>
            <person name="Morin E."/>
            <person name="Salamov A."/>
            <person name="Lipzen A."/>
            <person name="Mereny Z."/>
            <person name="Hegedus B."/>
            <person name="Baldrian P."/>
            <person name="Stursova M."/>
            <person name="Weitz H."/>
            <person name="Taylor A."/>
            <person name="Grigoriev I.V."/>
            <person name="Nagy L.G."/>
            <person name="Martin F."/>
            <person name="Kauserud H."/>
        </authorList>
    </citation>
    <scope>NUCLEOTIDE SEQUENCE</scope>
    <source>
        <strain evidence="2">CBHHK182m</strain>
    </source>
</reference>
<feature type="compositionally biased region" description="Polar residues" evidence="1">
    <location>
        <begin position="207"/>
        <end position="219"/>
    </location>
</feature>
<comment type="caution">
    <text evidence="2">The sequence shown here is derived from an EMBL/GenBank/DDBJ whole genome shotgun (WGS) entry which is preliminary data.</text>
</comment>
<keyword evidence="3" id="KW-1185">Reference proteome</keyword>
<feature type="compositionally biased region" description="Low complexity" evidence="1">
    <location>
        <begin position="171"/>
        <end position="194"/>
    </location>
</feature>
<dbReference type="Proteomes" id="UP001215598">
    <property type="component" value="Unassembled WGS sequence"/>
</dbReference>
<dbReference type="InterPro" id="IPR037056">
    <property type="entry name" value="RNase_H1_N_sf"/>
</dbReference>
<accession>A0AAD7MEG2</accession>
<name>A0AAD7MEG2_9AGAR</name>
<feature type="compositionally biased region" description="Pro residues" evidence="1">
    <location>
        <begin position="1"/>
        <end position="13"/>
    </location>
</feature>
<feature type="region of interest" description="Disordered" evidence="1">
    <location>
        <begin position="147"/>
        <end position="225"/>
    </location>
</feature>
<protein>
    <submittedName>
        <fullName evidence="2">Uncharacterized protein</fullName>
    </submittedName>
</protein>
<dbReference type="AlphaFoldDB" id="A0AAD7MEG2"/>
<evidence type="ECO:0000313" key="3">
    <source>
        <dbReference type="Proteomes" id="UP001215598"/>
    </source>
</evidence>
<dbReference type="Gene3D" id="3.40.970.10">
    <property type="entry name" value="Ribonuclease H1, N-terminal domain"/>
    <property type="match status" value="1"/>
</dbReference>
<proteinExistence type="predicted"/>
<organism evidence="2 3">
    <name type="scientific">Mycena metata</name>
    <dbReference type="NCBI Taxonomy" id="1033252"/>
    <lineage>
        <taxon>Eukaryota</taxon>
        <taxon>Fungi</taxon>
        <taxon>Dikarya</taxon>
        <taxon>Basidiomycota</taxon>
        <taxon>Agaricomycotina</taxon>
        <taxon>Agaricomycetes</taxon>
        <taxon>Agaricomycetidae</taxon>
        <taxon>Agaricales</taxon>
        <taxon>Marasmiineae</taxon>
        <taxon>Mycenaceae</taxon>
        <taxon>Mycena</taxon>
    </lineage>
</organism>
<sequence length="306" mass="33330">MPPPGRPRCVPPYRPEKGDEDVQRVLNRQGKIWVVGQGRTMGIFTSESCARKQVEGVSNGHWRKAKSWTQALTIWGEECDTFHEDGCPTHSDLKDLKDGGPTSRCDVVAHNAKLGVLKTDNAANSYTVTQVTERQAYSILGFTAPSVSRAASSETRRDLQDPPPSTPRKMPASGSSPPLRASPAPGPSSSTISSRSHRSSPTRASPTKSSINPPRSPLSTMDPVDAFSRMGIDEPITHTMPAKQWVIVGVNIFFAQRSDAVNYIVDHSIKSPSAMLGSRNINKLRAFARGQKYVAGPLDPNWSDDE</sequence>
<gene>
    <name evidence="2" type="ORF">B0H16DRAFT_1743018</name>
</gene>